<evidence type="ECO:0000256" key="1">
    <source>
        <dbReference type="SAM" id="Phobius"/>
    </source>
</evidence>
<dbReference type="Proteomes" id="UP000176050">
    <property type="component" value="Chromosome"/>
</dbReference>
<dbReference type="Pfam" id="PF13858">
    <property type="entry name" value="DUF4199"/>
    <property type="match status" value="1"/>
</dbReference>
<protein>
    <recommendedName>
        <fullName evidence="4">DUF4199 domain-containing protein</fullName>
    </recommendedName>
</protein>
<evidence type="ECO:0000313" key="3">
    <source>
        <dbReference type="Proteomes" id="UP000176050"/>
    </source>
</evidence>
<dbReference type="AlphaFoldDB" id="A0A1D8P8Q2"/>
<keyword evidence="3" id="KW-1185">Reference proteome</keyword>
<name>A0A1D8P8Q2_9FLAO</name>
<dbReference type="RefSeq" id="WP_070237129.1">
    <property type="nucleotide sequence ID" value="NZ_CP017478.1"/>
</dbReference>
<evidence type="ECO:0000313" key="2">
    <source>
        <dbReference type="EMBL" id="AOW20965.1"/>
    </source>
</evidence>
<evidence type="ECO:0008006" key="4">
    <source>
        <dbReference type="Google" id="ProtNLM"/>
    </source>
</evidence>
<sequence length="169" mass="18632">MKQSILKFGGYGALTGGIIFMGSHFFSGKIDMGLLEIFGYISIFASLSFVFFGIKHFRDQFNNGTITFGKAIIIGLAISAIVGITIGILDIIYVTIINPNFANEYVQYTLDGMKKTLSPEVFEIQKAQLLEEMKAYDNPAFAGLFMFGIIFAIGMIISIISALILQRKN</sequence>
<dbReference type="OrthoDB" id="6384283at2"/>
<dbReference type="InterPro" id="IPR025250">
    <property type="entry name" value="DUF4199"/>
</dbReference>
<keyword evidence="1" id="KW-0812">Transmembrane</keyword>
<dbReference type="KEGG" id="lul:LPB138_09885"/>
<proteinExistence type="predicted"/>
<accession>A0A1D8P8Q2</accession>
<reference evidence="2 3" key="1">
    <citation type="submission" date="2016-10" db="EMBL/GenBank/DDBJ databases">
        <title>Lutibacter sp. LPB0138, isolated from marine gastropod.</title>
        <authorList>
            <person name="Kim E."/>
            <person name="Yi H."/>
        </authorList>
    </citation>
    <scope>NUCLEOTIDE SEQUENCE [LARGE SCALE GENOMIC DNA]</scope>
    <source>
        <strain evidence="2 3">LPB0138</strain>
    </source>
</reference>
<keyword evidence="1" id="KW-0472">Membrane</keyword>
<dbReference type="STRING" id="1850246.LPB138_09885"/>
<feature type="transmembrane region" description="Helical" evidence="1">
    <location>
        <begin position="5"/>
        <end position="26"/>
    </location>
</feature>
<keyword evidence="1" id="KW-1133">Transmembrane helix</keyword>
<feature type="transmembrane region" description="Helical" evidence="1">
    <location>
        <begin position="72"/>
        <end position="96"/>
    </location>
</feature>
<feature type="transmembrane region" description="Helical" evidence="1">
    <location>
        <begin position="140"/>
        <end position="165"/>
    </location>
</feature>
<gene>
    <name evidence="2" type="ORF">LPB138_09885</name>
</gene>
<dbReference type="EMBL" id="CP017478">
    <property type="protein sequence ID" value="AOW20965.1"/>
    <property type="molecule type" value="Genomic_DNA"/>
</dbReference>
<organism evidence="2 3">
    <name type="scientific">Urechidicola croceus</name>
    <dbReference type="NCBI Taxonomy" id="1850246"/>
    <lineage>
        <taxon>Bacteria</taxon>
        <taxon>Pseudomonadati</taxon>
        <taxon>Bacteroidota</taxon>
        <taxon>Flavobacteriia</taxon>
        <taxon>Flavobacteriales</taxon>
        <taxon>Flavobacteriaceae</taxon>
        <taxon>Urechidicola</taxon>
    </lineage>
</organism>
<feature type="transmembrane region" description="Helical" evidence="1">
    <location>
        <begin position="32"/>
        <end position="52"/>
    </location>
</feature>